<name>A0ABS3B573_9XANT</name>
<dbReference type="Proteomes" id="UP000695802">
    <property type="component" value="Unassembled WGS sequence"/>
</dbReference>
<gene>
    <name evidence="2" type="ORF">JR064_13775</name>
</gene>
<keyword evidence="3" id="KW-1185">Reference proteome</keyword>
<comment type="caution">
    <text evidence="2">The sequence shown here is derived from an EMBL/GenBank/DDBJ whole genome shotgun (WGS) entry which is preliminary data.</text>
</comment>
<protein>
    <recommendedName>
        <fullName evidence="4">Secreted protein</fullName>
    </recommendedName>
</protein>
<dbReference type="RefSeq" id="WP_206230076.1">
    <property type="nucleotide sequence ID" value="NZ_JAFIWB010000015.1"/>
</dbReference>
<evidence type="ECO:0008006" key="4">
    <source>
        <dbReference type="Google" id="ProtNLM"/>
    </source>
</evidence>
<reference evidence="2 3" key="1">
    <citation type="submission" date="2021-02" db="EMBL/GenBank/DDBJ databases">
        <title>Taxonomically Unique Crown Gall-Associated Xanthomonas Stains Have Deficiency in Virulence Repertories.</title>
        <authorList>
            <person name="Mafakheri H."/>
            <person name="Taghavi S.M."/>
            <person name="Dimkic I."/>
            <person name="Nemanja K."/>
            <person name="Osdaghi E."/>
        </authorList>
    </citation>
    <scope>NUCLEOTIDE SEQUENCE [LARGE SCALE GENOMIC DNA]</scope>
    <source>
        <strain evidence="2 3">FX4</strain>
    </source>
</reference>
<evidence type="ECO:0000313" key="2">
    <source>
        <dbReference type="EMBL" id="MBN6103229.1"/>
    </source>
</evidence>
<proteinExistence type="predicted"/>
<dbReference type="EMBL" id="JAFIWB010000015">
    <property type="protein sequence ID" value="MBN6103229.1"/>
    <property type="molecule type" value="Genomic_DNA"/>
</dbReference>
<evidence type="ECO:0000256" key="1">
    <source>
        <dbReference type="SAM" id="SignalP"/>
    </source>
</evidence>
<evidence type="ECO:0000313" key="3">
    <source>
        <dbReference type="Proteomes" id="UP000695802"/>
    </source>
</evidence>
<feature type="chain" id="PRO_5045284160" description="Secreted protein" evidence="1">
    <location>
        <begin position="21"/>
        <end position="153"/>
    </location>
</feature>
<sequence>MHLRAVLAAVLAVPSSVAAAQDTPASAAAPLLTQVAFAGGDMQLGERGGHCALLRGETELLALAIPAPCGFSPDRHGEVRIEPFNRGSRIVLVEHIRPDPRPPLRGSARPECIREAQAVRAIGGTLEAGHVIASAGCDRGPTDQKLFVAGFAW</sequence>
<feature type="signal peptide" evidence="1">
    <location>
        <begin position="1"/>
        <end position="20"/>
    </location>
</feature>
<keyword evidence="1" id="KW-0732">Signal</keyword>
<accession>A0ABS3B573</accession>
<organism evidence="2 3">
    <name type="scientific">Xanthomonas bonasiae</name>
    <dbReference type="NCBI Taxonomy" id="2810351"/>
    <lineage>
        <taxon>Bacteria</taxon>
        <taxon>Pseudomonadati</taxon>
        <taxon>Pseudomonadota</taxon>
        <taxon>Gammaproteobacteria</taxon>
        <taxon>Lysobacterales</taxon>
        <taxon>Lysobacteraceae</taxon>
        <taxon>Xanthomonas</taxon>
    </lineage>
</organism>